<protein>
    <submittedName>
        <fullName evidence="1">Uncharacterized protein</fullName>
    </submittedName>
</protein>
<comment type="caution">
    <text evidence="1">The sequence shown here is derived from an EMBL/GenBank/DDBJ whole genome shotgun (WGS) entry which is preliminary data.</text>
</comment>
<gene>
    <name evidence="1" type="ORF">E3N88_03240</name>
</gene>
<organism evidence="1 2">
    <name type="scientific">Mikania micrantha</name>
    <name type="common">bitter vine</name>
    <dbReference type="NCBI Taxonomy" id="192012"/>
    <lineage>
        <taxon>Eukaryota</taxon>
        <taxon>Viridiplantae</taxon>
        <taxon>Streptophyta</taxon>
        <taxon>Embryophyta</taxon>
        <taxon>Tracheophyta</taxon>
        <taxon>Spermatophyta</taxon>
        <taxon>Magnoliopsida</taxon>
        <taxon>eudicotyledons</taxon>
        <taxon>Gunneridae</taxon>
        <taxon>Pentapetalae</taxon>
        <taxon>asterids</taxon>
        <taxon>campanulids</taxon>
        <taxon>Asterales</taxon>
        <taxon>Asteraceae</taxon>
        <taxon>Asteroideae</taxon>
        <taxon>Heliantheae alliance</taxon>
        <taxon>Eupatorieae</taxon>
        <taxon>Mikania</taxon>
    </lineage>
</organism>
<reference evidence="1 2" key="1">
    <citation type="submission" date="2019-05" db="EMBL/GenBank/DDBJ databases">
        <title>Mikania micrantha, genome provides insights into the molecular mechanism of rapid growth.</title>
        <authorList>
            <person name="Liu B."/>
        </authorList>
    </citation>
    <scope>NUCLEOTIDE SEQUENCE [LARGE SCALE GENOMIC DNA]</scope>
    <source>
        <strain evidence="1">NLD-2019</strain>
        <tissue evidence="1">Leaf</tissue>
    </source>
</reference>
<name>A0A5N6Q5X4_9ASTR</name>
<keyword evidence="2" id="KW-1185">Reference proteome</keyword>
<proteinExistence type="predicted"/>
<sequence length="128" mass="14813">MEKSTSPNVKTLSSPNAVDKDRIFEKMLRRKRALDAWDWENVIDVDNLTNVQPNAVGLQDNASNHDQDYDVDSEKSLNDYMNVTGWNDESDEEGHDTADSFESIMKKTQIPRVFVFSRNKVIRRVKYS</sequence>
<accession>A0A5N6Q5X4</accession>
<dbReference type="Proteomes" id="UP000326396">
    <property type="component" value="Linkage Group LG1"/>
</dbReference>
<evidence type="ECO:0000313" key="1">
    <source>
        <dbReference type="EMBL" id="KAD7480104.1"/>
    </source>
</evidence>
<dbReference type="EMBL" id="SZYD01000001">
    <property type="protein sequence ID" value="KAD7480104.1"/>
    <property type="molecule type" value="Genomic_DNA"/>
</dbReference>
<dbReference type="AlphaFoldDB" id="A0A5N6Q5X4"/>
<evidence type="ECO:0000313" key="2">
    <source>
        <dbReference type="Proteomes" id="UP000326396"/>
    </source>
</evidence>